<sequence length="427" mass="38981">MQNRPPPVWKPDRFQFTNPTISSVAKLISITEVLAVPSRLGCFNALADGSCPSAGPAMNKRWNVMSSPFYIDPAVVQWLTANLDNISTNLVSGQAAAVGPTTGVAPMAADEVSAAIASVFGQQGQEFQALVAKAAAFHDQFTRNLATGLSQYVSAETANAAQMLQAAGARAAASILNPVNTWFLQETGRVLIGNGANGYTNSAGVGTQGGAGGWLYGSGGSGGTSTASGVAGGAGGSAGLIGNGGAGGTGGYGAAGGAGGAGGWLFGSGGSGGLGGAGGIGGAGGRAWLLGAGGVGGAGGTSNIVGVAGGAGGAGGHGGLFMGHGGAGGAGGAGAAGNTGTALNPDGGAGSAGGVGGAGGRGGLFLGAGGDGGAGGQGGAGGNSAAGGVPGLPGNGGVGGVGGHGGIFGAQGAHGAQGAQGAHGATG</sequence>
<proteinExistence type="predicted"/>
<dbReference type="SUPFAM" id="SSF140459">
    <property type="entry name" value="PE/PPE dimer-like"/>
    <property type="match status" value="1"/>
</dbReference>
<accession>A0ABV4C8S6</accession>
<evidence type="ECO:0000259" key="1">
    <source>
        <dbReference type="Pfam" id="PF00934"/>
    </source>
</evidence>
<comment type="caution">
    <text evidence="2">The sequence shown here is derived from an EMBL/GenBank/DDBJ whole genome shotgun (WGS) entry which is preliminary data.</text>
</comment>
<organism evidence="2 3">
    <name type="scientific">Mycobacterium servetii</name>
    <dbReference type="NCBI Taxonomy" id="3237418"/>
    <lineage>
        <taxon>Bacteria</taxon>
        <taxon>Bacillati</taxon>
        <taxon>Actinomycetota</taxon>
        <taxon>Actinomycetes</taxon>
        <taxon>Mycobacteriales</taxon>
        <taxon>Mycobacteriaceae</taxon>
        <taxon>Mycobacterium</taxon>
    </lineage>
</organism>
<evidence type="ECO:0000313" key="2">
    <source>
        <dbReference type="EMBL" id="MEY8017670.1"/>
    </source>
</evidence>
<dbReference type="EMBL" id="JBGEDP010000001">
    <property type="protein sequence ID" value="MEY8017670.1"/>
    <property type="molecule type" value="Genomic_DNA"/>
</dbReference>
<dbReference type="Proteomes" id="UP001564760">
    <property type="component" value="Unassembled WGS sequence"/>
</dbReference>
<keyword evidence="3" id="KW-1185">Reference proteome</keyword>
<dbReference type="Pfam" id="PF21526">
    <property type="entry name" value="PGRS"/>
    <property type="match status" value="1"/>
</dbReference>
<feature type="domain" description="PE" evidence="1">
    <location>
        <begin position="71"/>
        <end position="159"/>
    </location>
</feature>
<reference evidence="2 3" key="1">
    <citation type="submission" date="2024-08" db="EMBL/GenBank/DDBJ databases">
        <title>Mycobacterium servetensis sp. nov., a novel rapid-growing mycobacterial species recovered from a human patient in Zaragoza, Spain.</title>
        <authorList>
            <person name="Tristancho-Baro A.I."/>
            <person name="Buenestado-Serrano S."/>
            <person name="Garcia De Viedma D."/>
            <person name="Milagro-Beamonte A."/>
            <person name="Burillo N."/>
            <person name="Sanz S."/>
            <person name="Lopez-Calleja A.I."/>
            <person name="Penas-Utrilla D."/>
            <person name="Guardingo M."/>
            <person name="Garcia M.J."/>
            <person name="Vinuelas-Bayon J."/>
        </authorList>
    </citation>
    <scope>NUCLEOTIDE SEQUENCE [LARGE SCALE GENOMIC DNA]</scope>
    <source>
        <strain evidence="3">HUMS_12744610</strain>
    </source>
</reference>
<gene>
    <name evidence="2" type="ORF">AB8998_23185</name>
</gene>
<protein>
    <submittedName>
        <fullName evidence="2">PE family protein</fullName>
    </submittedName>
</protein>
<evidence type="ECO:0000313" key="3">
    <source>
        <dbReference type="Proteomes" id="UP001564760"/>
    </source>
</evidence>
<dbReference type="Pfam" id="PF00934">
    <property type="entry name" value="PE"/>
    <property type="match status" value="1"/>
</dbReference>
<dbReference type="InterPro" id="IPR038332">
    <property type="entry name" value="PPE_sf"/>
</dbReference>
<dbReference type="InterPro" id="IPR000084">
    <property type="entry name" value="PE-PGRS_N"/>
</dbReference>
<dbReference type="PRINTS" id="PR01228">
    <property type="entry name" value="EGGSHELL"/>
</dbReference>
<name>A0ABV4C8S6_9MYCO</name>
<dbReference type="Gene3D" id="1.10.287.850">
    <property type="entry name" value="HP0062-like domain"/>
    <property type="match status" value="1"/>
</dbReference>
<dbReference type="InterPro" id="IPR048996">
    <property type="entry name" value="PGRS_rpt"/>
</dbReference>